<comment type="caution">
    <text evidence="2">The sequence shown here is derived from an EMBL/GenBank/DDBJ whole genome shotgun (WGS) entry which is preliminary data.</text>
</comment>
<dbReference type="AlphaFoldDB" id="A0AAD6X278"/>
<evidence type="ECO:0000313" key="3">
    <source>
        <dbReference type="Proteomes" id="UP001218188"/>
    </source>
</evidence>
<dbReference type="Proteomes" id="UP001218188">
    <property type="component" value="Unassembled WGS sequence"/>
</dbReference>
<protein>
    <submittedName>
        <fullName evidence="2">Uncharacterized protein</fullName>
    </submittedName>
</protein>
<accession>A0AAD6X278</accession>
<name>A0AAD6X278_9AGAR</name>
<keyword evidence="1" id="KW-1133">Transmembrane helix</keyword>
<reference evidence="2" key="1">
    <citation type="submission" date="2023-03" db="EMBL/GenBank/DDBJ databases">
        <title>Massive genome expansion in bonnet fungi (Mycena s.s.) driven by repeated elements and novel gene families across ecological guilds.</title>
        <authorList>
            <consortium name="Lawrence Berkeley National Laboratory"/>
            <person name="Harder C.B."/>
            <person name="Miyauchi S."/>
            <person name="Viragh M."/>
            <person name="Kuo A."/>
            <person name="Thoen E."/>
            <person name="Andreopoulos B."/>
            <person name="Lu D."/>
            <person name="Skrede I."/>
            <person name="Drula E."/>
            <person name="Henrissat B."/>
            <person name="Morin E."/>
            <person name="Kohler A."/>
            <person name="Barry K."/>
            <person name="LaButti K."/>
            <person name="Morin E."/>
            <person name="Salamov A."/>
            <person name="Lipzen A."/>
            <person name="Mereny Z."/>
            <person name="Hegedus B."/>
            <person name="Baldrian P."/>
            <person name="Stursova M."/>
            <person name="Weitz H."/>
            <person name="Taylor A."/>
            <person name="Grigoriev I.V."/>
            <person name="Nagy L.G."/>
            <person name="Martin F."/>
            <person name="Kauserud H."/>
        </authorList>
    </citation>
    <scope>NUCLEOTIDE SEQUENCE</scope>
    <source>
        <strain evidence="2">CBHHK200</strain>
    </source>
</reference>
<evidence type="ECO:0000256" key="1">
    <source>
        <dbReference type="SAM" id="Phobius"/>
    </source>
</evidence>
<sequence>MPSQPGTKETFLGAFLADIVYGLYLAAFIECCTLLWRKHKNPDIKQLYLMATTGLMFVLITMEIILSTYRCTVTFDTADADIGPPNSLAGVIMNSTWLFVTPIADAFIIFRTFVVWNGNWWIVVFPIMLCVVGLGSSIWNVIALTKVGAYAGIWGNIAWEAVNTFLSVSMAINVICTALISFRILQMRHRLVSSGMSTVGPGHGGTRVVAVIVESAAMYSLMLVATIITTSLGSFVNFVFLSLLPPTIGVVFSYIIIRVSRGTSYGDEKDSSSMSTLTTFNAQRSGPERFELSRNQTSMISSARTTVQVRLEQDIHQDRDAENGFSDSDYIVKT</sequence>
<feature type="transmembrane region" description="Helical" evidence="1">
    <location>
        <begin position="48"/>
        <end position="69"/>
    </location>
</feature>
<feature type="transmembrane region" description="Helical" evidence="1">
    <location>
        <begin position="206"/>
        <end position="229"/>
    </location>
</feature>
<gene>
    <name evidence="2" type="ORF">C8F04DRAFT_1234570</name>
</gene>
<feature type="transmembrane region" description="Helical" evidence="1">
    <location>
        <begin position="235"/>
        <end position="257"/>
    </location>
</feature>
<feature type="transmembrane region" description="Helical" evidence="1">
    <location>
        <begin position="120"/>
        <end position="142"/>
    </location>
</feature>
<feature type="transmembrane region" description="Helical" evidence="1">
    <location>
        <begin position="12"/>
        <end position="36"/>
    </location>
</feature>
<dbReference type="EMBL" id="JARJCM010000061">
    <property type="protein sequence ID" value="KAJ7033922.1"/>
    <property type="molecule type" value="Genomic_DNA"/>
</dbReference>
<proteinExistence type="predicted"/>
<organism evidence="2 3">
    <name type="scientific">Mycena alexandri</name>
    <dbReference type="NCBI Taxonomy" id="1745969"/>
    <lineage>
        <taxon>Eukaryota</taxon>
        <taxon>Fungi</taxon>
        <taxon>Dikarya</taxon>
        <taxon>Basidiomycota</taxon>
        <taxon>Agaricomycotina</taxon>
        <taxon>Agaricomycetes</taxon>
        <taxon>Agaricomycetidae</taxon>
        <taxon>Agaricales</taxon>
        <taxon>Marasmiineae</taxon>
        <taxon>Mycenaceae</taxon>
        <taxon>Mycena</taxon>
    </lineage>
</organism>
<keyword evidence="3" id="KW-1185">Reference proteome</keyword>
<keyword evidence="1" id="KW-0812">Transmembrane</keyword>
<keyword evidence="1" id="KW-0472">Membrane</keyword>
<evidence type="ECO:0000313" key="2">
    <source>
        <dbReference type="EMBL" id="KAJ7033922.1"/>
    </source>
</evidence>
<feature type="transmembrane region" description="Helical" evidence="1">
    <location>
        <begin position="162"/>
        <end position="185"/>
    </location>
</feature>
<feature type="transmembrane region" description="Helical" evidence="1">
    <location>
        <begin position="89"/>
        <end position="108"/>
    </location>
</feature>